<dbReference type="InterPro" id="IPR050095">
    <property type="entry name" value="ECF_ABC_transporter_ATP-bd"/>
</dbReference>
<evidence type="ECO:0000256" key="3">
    <source>
        <dbReference type="ARBA" id="ARBA00022475"/>
    </source>
</evidence>
<evidence type="ECO:0000256" key="4">
    <source>
        <dbReference type="ARBA" id="ARBA00022741"/>
    </source>
</evidence>
<dbReference type="InterPro" id="IPR027417">
    <property type="entry name" value="P-loop_NTPase"/>
</dbReference>
<sequence length="226" mass="25072">MLIEFKSVTLERSGRTILKDLNLSLVQHRIGIIGDNGAGKSSLARLINGLLTPSDGEVWIDGLNIAGRLTEVRQQIAFVFQNPDNQIVFPVVDEDLAFGLKAILPHARDRQARIMEVLGVLDMQDLAKRPVAQLSGGQKQLVSLAGALCRSPKLMILDEPTAQLDLRYRNRLQSILSELPQQAIVLTHDLAMLETFERVLVIDKGHVVHDATPSVAIAWYERRCQA</sequence>
<dbReference type="CDD" id="cd03225">
    <property type="entry name" value="ABC_cobalt_CbiO_domain1"/>
    <property type="match status" value="1"/>
</dbReference>
<reference evidence="7 8" key="1">
    <citation type="submission" date="2020-11" db="EMBL/GenBank/DDBJ databases">
        <title>Algicoccus daihaiensis sp.nov., isolated from Daihai Lake in Inner Mongolia.</title>
        <authorList>
            <person name="Kai J."/>
        </authorList>
    </citation>
    <scope>NUCLEOTIDE SEQUENCE [LARGE SCALE GENOMIC DNA]</scope>
    <source>
        <strain evidence="8">f23</strain>
    </source>
</reference>
<evidence type="ECO:0000256" key="1">
    <source>
        <dbReference type="ARBA" id="ARBA00005417"/>
    </source>
</evidence>
<proteinExistence type="inferred from homology"/>
<keyword evidence="3" id="KW-1003">Cell membrane</keyword>
<dbReference type="InterPro" id="IPR003439">
    <property type="entry name" value="ABC_transporter-like_ATP-bd"/>
</dbReference>
<dbReference type="SMART" id="SM00382">
    <property type="entry name" value="AAA"/>
    <property type="match status" value="1"/>
</dbReference>
<dbReference type="SUPFAM" id="SSF52540">
    <property type="entry name" value="P-loop containing nucleoside triphosphate hydrolases"/>
    <property type="match status" value="1"/>
</dbReference>
<dbReference type="EMBL" id="CP063982">
    <property type="protein sequence ID" value="UOD49822.1"/>
    <property type="molecule type" value="Genomic_DNA"/>
</dbReference>
<dbReference type="InterPro" id="IPR003593">
    <property type="entry name" value="AAA+_ATPase"/>
</dbReference>
<comment type="similarity">
    <text evidence="1">Belongs to the ABC transporter superfamily.</text>
</comment>
<dbReference type="PANTHER" id="PTHR43553:SF24">
    <property type="entry name" value="ENERGY-COUPLING FACTOR TRANSPORTER ATP-BINDING PROTEIN ECFA1"/>
    <property type="match status" value="1"/>
</dbReference>
<feature type="domain" description="ABC transporter" evidence="6">
    <location>
        <begin position="3"/>
        <end position="226"/>
    </location>
</feature>
<protein>
    <submittedName>
        <fullName evidence="7">ABC transporter ATP-binding protein</fullName>
    </submittedName>
</protein>
<keyword evidence="2" id="KW-0813">Transport</keyword>
<dbReference type="GO" id="GO:0005524">
    <property type="term" value="F:ATP binding"/>
    <property type="evidence" value="ECO:0007669"/>
    <property type="project" value="UniProtKB-KW"/>
</dbReference>
<evidence type="ECO:0000256" key="2">
    <source>
        <dbReference type="ARBA" id="ARBA00022448"/>
    </source>
</evidence>
<evidence type="ECO:0000313" key="7">
    <source>
        <dbReference type="EMBL" id="UOD49822.1"/>
    </source>
</evidence>
<dbReference type="Pfam" id="PF00005">
    <property type="entry name" value="ABC_tran"/>
    <property type="match status" value="1"/>
</dbReference>
<dbReference type="Proteomes" id="UP000831607">
    <property type="component" value="Chromosome"/>
</dbReference>
<keyword evidence="5 7" id="KW-0067">ATP-binding</keyword>
<dbReference type="Gene3D" id="3.40.50.300">
    <property type="entry name" value="P-loop containing nucleotide triphosphate hydrolases"/>
    <property type="match status" value="1"/>
</dbReference>
<evidence type="ECO:0000313" key="8">
    <source>
        <dbReference type="Proteomes" id="UP000831607"/>
    </source>
</evidence>
<dbReference type="InterPro" id="IPR015856">
    <property type="entry name" value="ABC_transpr_CbiO/EcfA_su"/>
</dbReference>
<gene>
    <name evidence="7" type="ORF">DHf2319_10245</name>
</gene>
<evidence type="ECO:0000256" key="5">
    <source>
        <dbReference type="ARBA" id="ARBA00022840"/>
    </source>
</evidence>
<organism evidence="7 8">
    <name type="scientific">Orrella daihaiensis</name>
    <dbReference type="NCBI Taxonomy" id="2782176"/>
    <lineage>
        <taxon>Bacteria</taxon>
        <taxon>Pseudomonadati</taxon>
        <taxon>Pseudomonadota</taxon>
        <taxon>Betaproteobacteria</taxon>
        <taxon>Burkholderiales</taxon>
        <taxon>Alcaligenaceae</taxon>
        <taxon>Orrella</taxon>
    </lineage>
</organism>
<name>A0ABY4AL75_9BURK</name>
<dbReference type="PROSITE" id="PS50893">
    <property type="entry name" value="ABC_TRANSPORTER_2"/>
    <property type="match status" value="1"/>
</dbReference>
<keyword evidence="4" id="KW-0547">Nucleotide-binding</keyword>
<dbReference type="PROSITE" id="PS00211">
    <property type="entry name" value="ABC_TRANSPORTER_1"/>
    <property type="match status" value="1"/>
</dbReference>
<keyword evidence="3" id="KW-0472">Membrane</keyword>
<evidence type="ECO:0000259" key="6">
    <source>
        <dbReference type="PROSITE" id="PS50893"/>
    </source>
</evidence>
<dbReference type="RefSeq" id="WP_243478068.1">
    <property type="nucleotide sequence ID" value="NZ_CP063982.1"/>
</dbReference>
<accession>A0ABY4AL75</accession>
<keyword evidence="8" id="KW-1185">Reference proteome</keyword>
<dbReference type="PANTHER" id="PTHR43553">
    <property type="entry name" value="HEAVY METAL TRANSPORTER"/>
    <property type="match status" value="1"/>
</dbReference>
<dbReference type="InterPro" id="IPR017871">
    <property type="entry name" value="ABC_transporter-like_CS"/>
</dbReference>